<dbReference type="PANTHER" id="PTHR43806:SF11">
    <property type="entry name" value="CEREVISIN-RELATED"/>
    <property type="match status" value="1"/>
</dbReference>
<dbReference type="GO" id="GO:0006508">
    <property type="term" value="P:proteolysis"/>
    <property type="evidence" value="ECO:0007669"/>
    <property type="project" value="UniProtKB-KW"/>
</dbReference>
<gene>
    <name evidence="11" type="ORF">E1261_19535</name>
</gene>
<evidence type="ECO:0000313" key="12">
    <source>
        <dbReference type="Proteomes" id="UP000295075"/>
    </source>
</evidence>
<evidence type="ECO:0000313" key="11">
    <source>
        <dbReference type="EMBL" id="TDC28066.1"/>
    </source>
</evidence>
<dbReference type="PROSITE" id="PS00137">
    <property type="entry name" value="SUBTILASE_HIS"/>
    <property type="match status" value="1"/>
</dbReference>
<dbReference type="PRINTS" id="PR00723">
    <property type="entry name" value="SUBTILISIN"/>
</dbReference>
<evidence type="ECO:0000256" key="1">
    <source>
        <dbReference type="ARBA" id="ARBA00011073"/>
    </source>
</evidence>
<dbReference type="InterPro" id="IPR023828">
    <property type="entry name" value="Peptidase_S8_Ser-AS"/>
</dbReference>
<dbReference type="AlphaFoldDB" id="A0A4R4PZK3"/>
<feature type="region of interest" description="Disordered" evidence="8">
    <location>
        <begin position="560"/>
        <end position="580"/>
    </location>
</feature>
<reference evidence="11 12" key="1">
    <citation type="submission" date="2019-03" db="EMBL/GenBank/DDBJ databases">
        <title>Draft genome sequences of novel Actinobacteria.</title>
        <authorList>
            <person name="Sahin N."/>
            <person name="Ay H."/>
            <person name="Saygin H."/>
        </authorList>
    </citation>
    <scope>NUCLEOTIDE SEQUENCE [LARGE SCALE GENOMIC DNA]</scope>
    <source>
        <strain evidence="11 12">JCM 30547</strain>
    </source>
</reference>
<keyword evidence="12" id="KW-1185">Reference proteome</keyword>
<evidence type="ECO:0000256" key="7">
    <source>
        <dbReference type="RuleBase" id="RU003355"/>
    </source>
</evidence>
<feature type="active site" description="Charge relay system" evidence="5 6">
    <location>
        <position position="222"/>
    </location>
</feature>
<dbReference type="InterPro" id="IPR023827">
    <property type="entry name" value="Peptidase_S8_Asp-AS"/>
</dbReference>
<protein>
    <recommendedName>
        <fullName evidence="10">Peptidase S8/S53 domain-containing protein</fullName>
    </recommendedName>
</protein>
<dbReference type="PANTHER" id="PTHR43806">
    <property type="entry name" value="PEPTIDASE S8"/>
    <property type="match status" value="1"/>
</dbReference>
<dbReference type="PROSITE" id="PS00136">
    <property type="entry name" value="SUBTILASE_ASP"/>
    <property type="match status" value="1"/>
</dbReference>
<feature type="signal peptide" evidence="9">
    <location>
        <begin position="1"/>
        <end position="29"/>
    </location>
</feature>
<dbReference type="Pfam" id="PF00082">
    <property type="entry name" value="Peptidase_S8"/>
    <property type="match status" value="1"/>
</dbReference>
<keyword evidence="4 6" id="KW-0720">Serine protease</keyword>
<feature type="compositionally biased region" description="Polar residues" evidence="8">
    <location>
        <begin position="561"/>
        <end position="571"/>
    </location>
</feature>
<keyword evidence="2 6" id="KW-0645">Protease</keyword>
<dbReference type="InterPro" id="IPR050131">
    <property type="entry name" value="Peptidase_S8_subtilisin-like"/>
</dbReference>
<feature type="active site" description="Charge relay system" evidence="5 6">
    <location>
        <position position="430"/>
    </location>
</feature>
<dbReference type="InterPro" id="IPR000209">
    <property type="entry name" value="Peptidase_S8/S53_dom"/>
</dbReference>
<proteinExistence type="inferred from homology"/>
<evidence type="ECO:0000256" key="9">
    <source>
        <dbReference type="SAM" id="SignalP"/>
    </source>
</evidence>
<evidence type="ECO:0000256" key="8">
    <source>
        <dbReference type="SAM" id="MobiDB-lite"/>
    </source>
</evidence>
<feature type="chain" id="PRO_5020289654" description="Peptidase S8/S53 domain-containing protein" evidence="9">
    <location>
        <begin position="30"/>
        <end position="1109"/>
    </location>
</feature>
<dbReference type="GO" id="GO:0004252">
    <property type="term" value="F:serine-type endopeptidase activity"/>
    <property type="evidence" value="ECO:0007669"/>
    <property type="project" value="UniProtKB-UniRule"/>
</dbReference>
<dbReference type="Gene3D" id="3.40.50.200">
    <property type="entry name" value="Peptidase S8/S53 domain"/>
    <property type="match status" value="1"/>
</dbReference>
<dbReference type="InterPro" id="IPR022398">
    <property type="entry name" value="Peptidase_S8_His-AS"/>
</dbReference>
<dbReference type="Gene3D" id="2.60.40.650">
    <property type="match status" value="1"/>
</dbReference>
<dbReference type="SUPFAM" id="SSF52743">
    <property type="entry name" value="Subtilisin-like"/>
    <property type="match status" value="1"/>
</dbReference>
<keyword evidence="9" id="KW-0732">Signal</keyword>
<accession>A0A4R4PZK3</accession>
<dbReference type="Proteomes" id="UP000295075">
    <property type="component" value="Unassembled WGS sequence"/>
</dbReference>
<evidence type="ECO:0000256" key="6">
    <source>
        <dbReference type="PROSITE-ProRule" id="PRU01240"/>
    </source>
</evidence>
<feature type="domain" description="Peptidase S8/S53" evidence="10">
    <location>
        <begin position="213"/>
        <end position="477"/>
    </location>
</feature>
<feature type="active site" description="Charge relay system" evidence="5 6">
    <location>
        <position position="253"/>
    </location>
</feature>
<dbReference type="EMBL" id="SMKA01000085">
    <property type="protein sequence ID" value="TDC28066.1"/>
    <property type="molecule type" value="Genomic_DNA"/>
</dbReference>
<dbReference type="PROSITE" id="PS51892">
    <property type="entry name" value="SUBTILASE"/>
    <property type="match status" value="1"/>
</dbReference>
<dbReference type="RefSeq" id="WP_132408403.1">
    <property type="nucleotide sequence ID" value="NZ_SMKA01000085.1"/>
</dbReference>
<comment type="similarity">
    <text evidence="1 6 7">Belongs to the peptidase S8 family.</text>
</comment>
<evidence type="ECO:0000256" key="4">
    <source>
        <dbReference type="ARBA" id="ARBA00022825"/>
    </source>
</evidence>
<comment type="caution">
    <text evidence="11">The sequence shown here is derived from an EMBL/GenBank/DDBJ whole genome shotgun (WGS) entry which is preliminary data.</text>
</comment>
<name>A0A4R4PZK3_9ACTN</name>
<evidence type="ECO:0000259" key="10">
    <source>
        <dbReference type="Pfam" id="PF00082"/>
    </source>
</evidence>
<evidence type="ECO:0000256" key="3">
    <source>
        <dbReference type="ARBA" id="ARBA00022801"/>
    </source>
</evidence>
<dbReference type="InterPro" id="IPR015500">
    <property type="entry name" value="Peptidase_S8_subtilisin-rel"/>
</dbReference>
<dbReference type="InterPro" id="IPR036852">
    <property type="entry name" value="Peptidase_S8/S53_dom_sf"/>
</dbReference>
<dbReference type="OrthoDB" id="9795680at2"/>
<sequence length="1109" mass="116672">MQPTARSTRAGFAAAASIAVLALGLPAVAAPTQTSPNPASTSAPKPPKVHQVTLITGDRVTLRDGENRQASVQAGPGRSHISFNTYRAKNRLYVVPSDVQPELAGGRLDSRLFDVNGLIAAGYDDKASKSTPVIVTYAGKARKRSVLPGAKVTRQLPIVNGAAAAVPKSGNFVAGLRSAGVEKVWLDGKRKPSLDVSVPRIGAPAAWQAGYTGQGTKVAVLDTGIDASHPDLATQVAGAKNFTAEAAGDVVGHGTHVASTIAGTGAASSGKYKGVAPDAQLYDGKVCEKTGCPDSAILAGMEWAATEVKAQVVNVSLGGADTPGLDPLEAAVNRLTAETGTLFVIAAGNSGPTDRTVQSPGSADAALTVGAVDKWNDWLSEFSSRGPRVGDGAVKPDLMAPGEDIVAAKAKDAIIGVPVGDRYLALSGTSMATPHAAGAAALLVQQHPAWKAGELKSTLMGSAKPAAEQTAFQQGAGRVDVAAAIKQTVVSDPGNLSFGTAPWPHDDDQPVTKELTYRNLGEQPVTLNLAAELKAPDGSPAPADALSLSASTVTVPAGGTASVQATSNTKHSGPDGFYSGRVTATADGVSVTTAIGVDREKERYTLTLRGIGPDGKPAAPRGLIYSVADDQLLFYGTGQSEVKLRLNKGEQILDNRLTAPDPDNPPKSSNYWTAQPSLELTKDTTVVIDARQAKQIKITVPKADASLAVALMGFVRLMPGVEFAAITQLPDLDSFYSLHLGPELPGAELTSMITTQWARKNSAGQFDNSPYLYGQAHHANGKFPTGFVRNLKPKDFAVLKQQLNATSNRQTWRAVTARIPGIFVTWSTALRYDQPSTTTVLVEAEHAKWGTNVIEPSDPGEDPTGLPSGWYTWIDTPDRVYQAGRTYRERFNAAAFGTAPSGPFRYDDEMHLFAHNLMDADGNRGNTLADTESSRLLRDGKVIRESPWWGYVNVFGLPKENVQYVFESSQTRASVSGLSTRTDLRWTFSSGVTTEETPIPALGVGYRPKVDLHNVADRTPVTVLPVFLVAGRSFGVDLPLPAIKSVEVEVSGDDGKTWQQASVTGAGRGEYKAVFATPKDAKTVSLRTKAVDAAGNTTEQTTINAYPIR</sequence>
<evidence type="ECO:0000256" key="2">
    <source>
        <dbReference type="ARBA" id="ARBA00022670"/>
    </source>
</evidence>
<dbReference type="PROSITE" id="PS00138">
    <property type="entry name" value="SUBTILASE_SER"/>
    <property type="match status" value="1"/>
</dbReference>
<organism evidence="11 12">
    <name type="scientific">Kribbella albertanoniae</name>
    <dbReference type="NCBI Taxonomy" id="1266829"/>
    <lineage>
        <taxon>Bacteria</taxon>
        <taxon>Bacillati</taxon>
        <taxon>Actinomycetota</taxon>
        <taxon>Actinomycetes</taxon>
        <taxon>Propionibacteriales</taxon>
        <taxon>Kribbellaceae</taxon>
        <taxon>Kribbella</taxon>
    </lineage>
</organism>
<evidence type="ECO:0000256" key="5">
    <source>
        <dbReference type="PIRSR" id="PIRSR615500-1"/>
    </source>
</evidence>
<keyword evidence="3 6" id="KW-0378">Hydrolase</keyword>